<dbReference type="InterPro" id="IPR006459">
    <property type="entry name" value="CASP/CASPL"/>
</dbReference>
<comment type="subunit">
    <text evidence="3 8">Homodimer and heterodimers.</text>
</comment>
<evidence type="ECO:0000313" key="10">
    <source>
        <dbReference type="EMBL" id="KAJ7960782.1"/>
    </source>
</evidence>
<evidence type="ECO:0000256" key="4">
    <source>
        <dbReference type="ARBA" id="ARBA00022475"/>
    </source>
</evidence>
<feature type="transmembrane region" description="Helical" evidence="8">
    <location>
        <begin position="61"/>
        <end position="80"/>
    </location>
</feature>
<evidence type="ECO:0000256" key="5">
    <source>
        <dbReference type="ARBA" id="ARBA00022692"/>
    </source>
</evidence>
<dbReference type="EMBL" id="JARAOO010000008">
    <property type="protein sequence ID" value="KAJ7960782.1"/>
    <property type="molecule type" value="Genomic_DNA"/>
</dbReference>
<evidence type="ECO:0000256" key="8">
    <source>
        <dbReference type="RuleBase" id="RU361233"/>
    </source>
</evidence>
<dbReference type="AlphaFoldDB" id="A0AAD7LMS9"/>
<evidence type="ECO:0000256" key="6">
    <source>
        <dbReference type="ARBA" id="ARBA00022989"/>
    </source>
</evidence>
<accession>A0AAD7LMS9</accession>
<evidence type="ECO:0000313" key="11">
    <source>
        <dbReference type="Proteomes" id="UP001163823"/>
    </source>
</evidence>
<proteinExistence type="inferred from homology"/>
<name>A0AAD7LMS9_QUISA</name>
<evidence type="ECO:0000256" key="3">
    <source>
        <dbReference type="ARBA" id="ARBA00011489"/>
    </source>
</evidence>
<evidence type="ECO:0000259" key="9">
    <source>
        <dbReference type="Pfam" id="PF04535"/>
    </source>
</evidence>
<keyword evidence="7 8" id="KW-0472">Membrane</keyword>
<dbReference type="KEGG" id="qsa:O6P43_021178"/>
<dbReference type="GO" id="GO:0005886">
    <property type="term" value="C:plasma membrane"/>
    <property type="evidence" value="ECO:0007669"/>
    <property type="project" value="UniProtKB-SubCell"/>
</dbReference>
<comment type="caution">
    <text evidence="10">The sequence shown here is derived from an EMBL/GenBank/DDBJ whole genome shotgun (WGS) entry which is preliminary data.</text>
</comment>
<reference evidence="10" key="1">
    <citation type="journal article" date="2023" name="Science">
        <title>Elucidation of the pathway for biosynthesis of saponin adjuvants from the soapbark tree.</title>
        <authorList>
            <person name="Reed J."/>
            <person name="Orme A."/>
            <person name="El-Demerdash A."/>
            <person name="Owen C."/>
            <person name="Martin L.B.B."/>
            <person name="Misra R.C."/>
            <person name="Kikuchi S."/>
            <person name="Rejzek M."/>
            <person name="Martin A.C."/>
            <person name="Harkess A."/>
            <person name="Leebens-Mack J."/>
            <person name="Louveau T."/>
            <person name="Stephenson M.J."/>
            <person name="Osbourn A."/>
        </authorList>
    </citation>
    <scope>NUCLEOTIDE SEQUENCE</scope>
    <source>
        <strain evidence="10">S10</strain>
    </source>
</reference>
<dbReference type="InterPro" id="IPR006702">
    <property type="entry name" value="CASP_dom"/>
</dbReference>
<dbReference type="PANTHER" id="PTHR33573">
    <property type="entry name" value="CASP-LIKE PROTEIN 4A4"/>
    <property type="match status" value="1"/>
</dbReference>
<dbReference type="Proteomes" id="UP001163823">
    <property type="component" value="Chromosome 8"/>
</dbReference>
<evidence type="ECO:0000256" key="1">
    <source>
        <dbReference type="ARBA" id="ARBA00004651"/>
    </source>
</evidence>
<feature type="domain" description="Casparian strip membrane protein" evidence="9">
    <location>
        <begin position="18"/>
        <end position="146"/>
    </location>
</feature>
<feature type="transmembrane region" description="Helical" evidence="8">
    <location>
        <begin position="100"/>
        <end position="120"/>
    </location>
</feature>
<feature type="transmembrane region" description="Helical" evidence="8">
    <location>
        <begin position="20"/>
        <end position="41"/>
    </location>
</feature>
<keyword evidence="4 8" id="KW-1003">Cell membrane</keyword>
<sequence length="165" mass="18381">MRSNIDDSLSSINQLPVLKILDFSLRLAVIPLATTTIYITVTNQQNNSSYGKLEFSNIMGLKYMVCISAICAGYALIAAISSWVRCLVSKAWLFFVSDQIVTYLMVTSGAAALEILYLVYNGDREVSWSETCSSYGKVLQQIEAGIDSPYVHSFLLYYFSCDFSL</sequence>
<dbReference type="PANTHER" id="PTHR33573:SF30">
    <property type="entry name" value="CASP-LIKE PROTEIN 2C1-RELATED"/>
    <property type="match status" value="1"/>
</dbReference>
<keyword evidence="5 8" id="KW-0812">Transmembrane</keyword>
<comment type="subcellular location">
    <subcellularLocation>
        <location evidence="1 8">Cell membrane</location>
        <topology evidence="1 8">Multi-pass membrane protein</topology>
    </subcellularLocation>
</comment>
<keyword evidence="11" id="KW-1185">Reference proteome</keyword>
<dbReference type="NCBIfam" id="TIGR01569">
    <property type="entry name" value="A_tha_TIGR01569"/>
    <property type="match status" value="1"/>
</dbReference>
<dbReference type="Pfam" id="PF04535">
    <property type="entry name" value="CASP_dom"/>
    <property type="match status" value="1"/>
</dbReference>
<gene>
    <name evidence="10" type="ORF">O6P43_021178</name>
</gene>
<comment type="caution">
    <text evidence="8">Lacks conserved residue(s) required for the propagation of feature annotation.</text>
</comment>
<protein>
    <recommendedName>
        <fullName evidence="8">CASP-like protein</fullName>
    </recommendedName>
</protein>
<evidence type="ECO:0000256" key="2">
    <source>
        <dbReference type="ARBA" id="ARBA00007651"/>
    </source>
</evidence>
<organism evidence="10 11">
    <name type="scientific">Quillaja saponaria</name>
    <name type="common">Soap bark tree</name>
    <dbReference type="NCBI Taxonomy" id="32244"/>
    <lineage>
        <taxon>Eukaryota</taxon>
        <taxon>Viridiplantae</taxon>
        <taxon>Streptophyta</taxon>
        <taxon>Embryophyta</taxon>
        <taxon>Tracheophyta</taxon>
        <taxon>Spermatophyta</taxon>
        <taxon>Magnoliopsida</taxon>
        <taxon>eudicotyledons</taxon>
        <taxon>Gunneridae</taxon>
        <taxon>Pentapetalae</taxon>
        <taxon>rosids</taxon>
        <taxon>fabids</taxon>
        <taxon>Fabales</taxon>
        <taxon>Quillajaceae</taxon>
        <taxon>Quillaja</taxon>
    </lineage>
</organism>
<keyword evidence="6 8" id="KW-1133">Transmembrane helix</keyword>
<comment type="similarity">
    <text evidence="2 8">Belongs to the Casparian strip membrane proteins (CASP) family.</text>
</comment>
<evidence type="ECO:0000256" key="7">
    <source>
        <dbReference type="ARBA" id="ARBA00023136"/>
    </source>
</evidence>